<evidence type="ECO:0000256" key="7">
    <source>
        <dbReference type="ARBA" id="ARBA00022833"/>
    </source>
</evidence>
<dbReference type="PANTHER" id="PTHR46223">
    <property type="entry name" value="HISTONE-LYSINE N-METHYLTRANSFERASE SUV39H"/>
    <property type="match status" value="1"/>
</dbReference>
<evidence type="ECO:0000313" key="11">
    <source>
        <dbReference type="Proteomes" id="UP001345827"/>
    </source>
</evidence>
<evidence type="ECO:0000256" key="6">
    <source>
        <dbReference type="ARBA" id="ARBA00022723"/>
    </source>
</evidence>
<keyword evidence="2" id="KW-0158">Chromosome</keyword>
<reference evidence="10 11" key="1">
    <citation type="submission" date="2023-06" db="EMBL/GenBank/DDBJ databases">
        <title>Black Yeasts Isolated from many extreme environments.</title>
        <authorList>
            <person name="Coleine C."/>
            <person name="Stajich J.E."/>
            <person name="Selbmann L."/>
        </authorList>
    </citation>
    <scope>NUCLEOTIDE SEQUENCE [LARGE SCALE GENOMIC DNA]</scope>
    <source>
        <strain evidence="10 11">CCFEE 5887</strain>
    </source>
</reference>
<keyword evidence="4" id="KW-0808">Transferase</keyword>
<feature type="region of interest" description="Disordered" evidence="8">
    <location>
        <begin position="1"/>
        <end position="59"/>
    </location>
</feature>
<dbReference type="Gene3D" id="2.170.270.10">
    <property type="entry name" value="SET domain"/>
    <property type="match status" value="1"/>
</dbReference>
<evidence type="ECO:0000259" key="9">
    <source>
        <dbReference type="PROSITE" id="PS50280"/>
    </source>
</evidence>
<dbReference type="PANTHER" id="PTHR46223:SF3">
    <property type="entry name" value="HISTONE-LYSINE N-METHYLTRANSFERASE SET-23"/>
    <property type="match status" value="1"/>
</dbReference>
<name>A0AAV9QMX3_9PEZI</name>
<dbReference type="Pfam" id="PF00856">
    <property type="entry name" value="SET"/>
    <property type="match status" value="1"/>
</dbReference>
<feature type="compositionally biased region" description="Basic and acidic residues" evidence="8">
    <location>
        <begin position="13"/>
        <end position="22"/>
    </location>
</feature>
<keyword evidence="3" id="KW-0489">Methyltransferase</keyword>
<dbReference type="InterPro" id="IPR001214">
    <property type="entry name" value="SET_dom"/>
</dbReference>
<feature type="compositionally biased region" description="Basic residues" evidence="8">
    <location>
        <begin position="445"/>
        <end position="456"/>
    </location>
</feature>
<evidence type="ECO:0000256" key="4">
    <source>
        <dbReference type="ARBA" id="ARBA00022679"/>
    </source>
</evidence>
<gene>
    <name evidence="10" type="ORF">LTR25_001643</name>
</gene>
<dbReference type="InterPro" id="IPR050973">
    <property type="entry name" value="H3K9_Histone-Lys_N-MTase"/>
</dbReference>
<accession>A0AAV9QMX3</accession>
<evidence type="ECO:0000256" key="1">
    <source>
        <dbReference type="ARBA" id="ARBA00004286"/>
    </source>
</evidence>
<evidence type="ECO:0000256" key="3">
    <source>
        <dbReference type="ARBA" id="ARBA00022603"/>
    </source>
</evidence>
<dbReference type="Proteomes" id="UP001345827">
    <property type="component" value="Unassembled WGS sequence"/>
</dbReference>
<evidence type="ECO:0000256" key="5">
    <source>
        <dbReference type="ARBA" id="ARBA00022691"/>
    </source>
</evidence>
<dbReference type="GO" id="GO:0046872">
    <property type="term" value="F:metal ion binding"/>
    <property type="evidence" value="ECO:0007669"/>
    <property type="project" value="UniProtKB-KW"/>
</dbReference>
<feature type="region of interest" description="Disordered" evidence="8">
    <location>
        <begin position="441"/>
        <end position="462"/>
    </location>
</feature>
<keyword evidence="6" id="KW-0479">Metal-binding</keyword>
<dbReference type="InterPro" id="IPR046341">
    <property type="entry name" value="SET_dom_sf"/>
</dbReference>
<organism evidence="10 11">
    <name type="scientific">Vermiconidia calcicola</name>
    <dbReference type="NCBI Taxonomy" id="1690605"/>
    <lineage>
        <taxon>Eukaryota</taxon>
        <taxon>Fungi</taxon>
        <taxon>Dikarya</taxon>
        <taxon>Ascomycota</taxon>
        <taxon>Pezizomycotina</taxon>
        <taxon>Dothideomycetes</taxon>
        <taxon>Dothideomycetidae</taxon>
        <taxon>Mycosphaerellales</taxon>
        <taxon>Extremaceae</taxon>
        <taxon>Vermiconidia</taxon>
    </lineage>
</organism>
<dbReference type="SUPFAM" id="SSF82199">
    <property type="entry name" value="SET domain"/>
    <property type="match status" value="1"/>
</dbReference>
<dbReference type="EMBL" id="JAXLQG010000002">
    <property type="protein sequence ID" value="KAK5544028.1"/>
    <property type="molecule type" value="Genomic_DNA"/>
</dbReference>
<comment type="subcellular location">
    <subcellularLocation>
        <location evidence="1">Chromosome</location>
    </subcellularLocation>
</comment>
<keyword evidence="11" id="KW-1185">Reference proteome</keyword>
<dbReference type="AlphaFoldDB" id="A0AAV9QMX3"/>
<evidence type="ECO:0000256" key="8">
    <source>
        <dbReference type="SAM" id="MobiDB-lite"/>
    </source>
</evidence>
<dbReference type="GO" id="GO:0005694">
    <property type="term" value="C:chromosome"/>
    <property type="evidence" value="ECO:0007669"/>
    <property type="project" value="UniProtKB-SubCell"/>
</dbReference>
<evidence type="ECO:0000256" key="2">
    <source>
        <dbReference type="ARBA" id="ARBA00022454"/>
    </source>
</evidence>
<dbReference type="PROSITE" id="PS50280">
    <property type="entry name" value="SET"/>
    <property type="match status" value="1"/>
</dbReference>
<evidence type="ECO:0000313" key="10">
    <source>
        <dbReference type="EMBL" id="KAK5544028.1"/>
    </source>
</evidence>
<dbReference type="GO" id="GO:0008168">
    <property type="term" value="F:methyltransferase activity"/>
    <property type="evidence" value="ECO:0007669"/>
    <property type="project" value="UniProtKB-KW"/>
</dbReference>
<protein>
    <recommendedName>
        <fullName evidence="9">SET domain-containing protein</fullName>
    </recommendedName>
</protein>
<keyword evidence="5" id="KW-0949">S-adenosyl-L-methionine</keyword>
<dbReference type="SMART" id="SM00317">
    <property type="entry name" value="SET"/>
    <property type="match status" value="1"/>
</dbReference>
<comment type="caution">
    <text evidence="10">The sequence shown here is derived from an EMBL/GenBank/DDBJ whole genome shotgun (WGS) entry which is preliminary data.</text>
</comment>
<proteinExistence type="predicted"/>
<sequence>MAPRSSARLRAKITKDHDESVHKQGPQEGRGHRIAKPTARYTSYKKSLGGSGKTEPSSTLADSVNSFMIRLYAEILAATVGPINDTESSEIRGLIRKTRTLRFFDLHTKQDADNLKNILKNSQPSDIRGKKVVRHAINDLQVSHPERLVGFCHSPNLVLLCICAHSQTFRAAIVRDNAESKAEKQPRWGDILSKIKKCASSLELFAKTSGLEWRKALDAINSDWDSLLTSCFQGSQHINGINHKNFGIGPEDLKEVHQPTDKIPHHWVLPRHKESAKRGQFEYKFNTGLSKQKFYGRKVPGKLNGSRRPKIGTRQVVEQVNVNQSMVLDTYDWSYLPDQAQGDPRFAGYKGRYCSACGKEDACSCTLTDLCCEKGGVANPLLELIATEKTGVGVRVLQEFKRKDFVGEYIGEIYPLQVPGRYGEKEGEMYVFPRPVYQEGDLEPRKRRGKGKKRGPKEKDDNEKKEFIIDPAIYGNWTRYINHSCEPNALYEMVNLGQRQAIVIRTLRDVGFGEELTVDYGGNYFRNMGFCCICGSEHCLYSKKK</sequence>
<dbReference type="GO" id="GO:0032259">
    <property type="term" value="P:methylation"/>
    <property type="evidence" value="ECO:0007669"/>
    <property type="project" value="UniProtKB-KW"/>
</dbReference>
<feature type="domain" description="SET" evidence="9">
    <location>
        <begin position="380"/>
        <end position="521"/>
    </location>
</feature>
<keyword evidence="7" id="KW-0862">Zinc</keyword>